<dbReference type="SUPFAM" id="SSF56219">
    <property type="entry name" value="DNase I-like"/>
    <property type="match status" value="1"/>
</dbReference>
<evidence type="ECO:0000313" key="3">
    <source>
        <dbReference type="EMBL" id="SFO20483.1"/>
    </source>
</evidence>
<proteinExistence type="predicted"/>
<dbReference type="EMBL" id="FOWE01000004">
    <property type="protein sequence ID" value="SFO20483.1"/>
    <property type="molecule type" value="Genomic_DNA"/>
</dbReference>
<feature type="domain" description="Endonuclease/exonuclease/phosphatase" evidence="2">
    <location>
        <begin position="59"/>
        <end position="341"/>
    </location>
</feature>
<keyword evidence="3" id="KW-0540">Nuclease</keyword>
<evidence type="ECO:0000256" key="1">
    <source>
        <dbReference type="SAM" id="MobiDB-lite"/>
    </source>
</evidence>
<dbReference type="GO" id="GO:0004527">
    <property type="term" value="F:exonuclease activity"/>
    <property type="evidence" value="ECO:0007669"/>
    <property type="project" value="UniProtKB-KW"/>
</dbReference>
<name>A0A1I5F9Z5_9ACTN</name>
<protein>
    <submittedName>
        <fullName evidence="3">Metal-dependent hydrolase, endonuclease/exonuclease/phosphatase family</fullName>
    </submittedName>
</protein>
<dbReference type="InterPro" id="IPR036691">
    <property type="entry name" value="Endo/exonu/phosph_ase_sf"/>
</dbReference>
<keyword evidence="3" id="KW-0378">Hydrolase</keyword>
<reference evidence="4" key="1">
    <citation type="submission" date="2016-10" db="EMBL/GenBank/DDBJ databases">
        <authorList>
            <person name="Varghese N."/>
            <person name="Submissions S."/>
        </authorList>
    </citation>
    <scope>NUCLEOTIDE SEQUENCE [LARGE SCALE GENOMIC DNA]</scope>
    <source>
        <strain evidence="4">DSM 43161</strain>
    </source>
</reference>
<dbReference type="AlphaFoldDB" id="A0A1I5F9Z5"/>
<keyword evidence="3" id="KW-0255">Endonuclease</keyword>
<dbReference type="Proteomes" id="UP000183642">
    <property type="component" value="Unassembled WGS sequence"/>
</dbReference>
<dbReference type="GO" id="GO:0004519">
    <property type="term" value="F:endonuclease activity"/>
    <property type="evidence" value="ECO:0007669"/>
    <property type="project" value="UniProtKB-KW"/>
</dbReference>
<sequence length="354" mass="35382">MLAVGAALVLGGAEPTSGTAPAALTGAPRTSPQAAAEPGPASEPKAEPEPTATVTAWHWNVAGNTLHGGSVTDGLVDAVVASVLATGADLVSLNEVCEQQYAAVGARLRELGWPADPAASSAFRATLAGPDVCAGRPAGLAVFSAHPVGAVEAVTLPHDGSREQRALLCVSARDPAGLRFCTTHVTTSGGASPVDGRPHNEAQLAAVLASVEAGHAAGDTVVVAGDLNAQPHYRRLDGWYAPGTAGSGGGRGSYRELDDTDPGCPGTGEWTATGPAGAPPPCGGGAPCTPADTRGCAKIDHLFVRQDRITGAYTADALDTPLTCTSVAGRPDLPAGACSDHRPLVGTVTVQVRR</sequence>
<organism evidence="3 4">
    <name type="scientific">Geodermatophilus obscurus</name>
    <dbReference type="NCBI Taxonomy" id="1861"/>
    <lineage>
        <taxon>Bacteria</taxon>
        <taxon>Bacillati</taxon>
        <taxon>Actinomycetota</taxon>
        <taxon>Actinomycetes</taxon>
        <taxon>Geodermatophilales</taxon>
        <taxon>Geodermatophilaceae</taxon>
        <taxon>Geodermatophilus</taxon>
    </lineage>
</organism>
<gene>
    <name evidence="3" type="ORF">SAMN05660359_02020</name>
</gene>
<feature type="region of interest" description="Disordered" evidence="1">
    <location>
        <begin position="14"/>
        <end position="51"/>
    </location>
</feature>
<dbReference type="RefSeq" id="WP_208976703.1">
    <property type="nucleotide sequence ID" value="NZ_FOWE01000004.1"/>
</dbReference>
<accession>A0A1I5F9Z5</accession>
<keyword evidence="3" id="KW-0269">Exonuclease</keyword>
<dbReference type="InterPro" id="IPR005135">
    <property type="entry name" value="Endo/exonuclease/phosphatase"/>
</dbReference>
<dbReference type="Pfam" id="PF03372">
    <property type="entry name" value="Exo_endo_phos"/>
    <property type="match status" value="1"/>
</dbReference>
<dbReference type="Gene3D" id="3.60.10.10">
    <property type="entry name" value="Endonuclease/exonuclease/phosphatase"/>
    <property type="match status" value="1"/>
</dbReference>
<evidence type="ECO:0000313" key="4">
    <source>
        <dbReference type="Proteomes" id="UP000183642"/>
    </source>
</evidence>
<evidence type="ECO:0000259" key="2">
    <source>
        <dbReference type="Pfam" id="PF03372"/>
    </source>
</evidence>
<keyword evidence="4" id="KW-1185">Reference proteome</keyword>